<dbReference type="RefSeq" id="WP_111997712.1">
    <property type="nucleotide sequence ID" value="NZ_CADEUP010000002.1"/>
</dbReference>
<organism evidence="10 11">
    <name type="scientific">Burkholderia cepacia</name>
    <name type="common">Pseudomonas cepacia</name>
    <dbReference type="NCBI Taxonomy" id="292"/>
    <lineage>
        <taxon>Bacteria</taxon>
        <taxon>Pseudomonadati</taxon>
        <taxon>Pseudomonadota</taxon>
        <taxon>Betaproteobacteria</taxon>
        <taxon>Burkholderiales</taxon>
        <taxon>Burkholderiaceae</taxon>
        <taxon>Burkholderia</taxon>
        <taxon>Burkholderia cepacia complex</taxon>
    </lineage>
</organism>
<evidence type="ECO:0000259" key="9">
    <source>
        <dbReference type="PROSITE" id="PS00716"/>
    </source>
</evidence>
<evidence type="ECO:0000256" key="1">
    <source>
        <dbReference type="ARBA" id="ARBA00007788"/>
    </source>
</evidence>
<feature type="region of interest" description="Disordered" evidence="7">
    <location>
        <begin position="1"/>
        <end position="24"/>
    </location>
</feature>
<protein>
    <recommendedName>
        <fullName evidence="6">RNA polymerase sigma factor</fullName>
    </recommendedName>
</protein>
<comment type="function">
    <text evidence="6">Sigma factors are initiation factors that promote the attachment of RNA polymerase to specific initiation sites and are then released.</text>
</comment>
<feature type="region of interest" description="Disordered" evidence="7">
    <location>
        <begin position="202"/>
        <end position="237"/>
    </location>
</feature>
<dbReference type="Pfam" id="PF04539">
    <property type="entry name" value="Sigma70_r3"/>
    <property type="match status" value="1"/>
</dbReference>
<dbReference type="InterPro" id="IPR009042">
    <property type="entry name" value="RNA_pol_sigma70_r1_2"/>
</dbReference>
<sequence>MQSLLDPGRGREHDGVPRGGTNAERTDRLNALVALGIGRGYVTRGEIVDALPDDAADGTDFDAAASMLGEWGIEVREHVDSRSAWTLDRHFARAADTTSPLADASAPLATADLLAARTSDPVRIYLREMSATPLLDREEEIALALHLESGRAACIDALCRDPAALDAVASIASDIRAGKVAASVYVTGFVGDAESLDEARATLPGESPTNATAPDDSTMASPEREDDTDRAPDSPAWRDSVVASLDRAGALAAGMQHALRTGGFASASYRALLREAAASTGRIRFTARAIERIGHAIRDRATQARKFEKRIVDILAESGIRTDSPRRDLFMPCDDVRAWMTDCIAAHADRAAVLTRRAPALIEARAALAGLAGESSLPLDIAIAIDARLSRIERAMQPARTKLFQSNLRLVVSIAKRYPDRGLQFLDLIQEGNLGLMKAVDRYDHRRGFKFATYATWWVRQAITHAIADQGRTIRVPAHTVDAINKLARLARTHAQRTGEVAGVPTLSAQMRIPVDKVRDLMDIVREPISADLPVSPDHDLTLCDVAIDHAAPTPEESASARQLRAAVAALIDRLPAREAWILRLRYGIDVESEYSLREIGRQLNLSAERVRQIEVSALERIRQFGHAPALRSLIA</sequence>
<dbReference type="InterPro" id="IPR000943">
    <property type="entry name" value="RNA_pol_sigma70"/>
</dbReference>
<keyword evidence="3 6" id="KW-0731">Sigma factor</keyword>
<proteinExistence type="inferred from homology"/>
<dbReference type="PANTHER" id="PTHR30603:SF60">
    <property type="entry name" value="RNA POLYMERASE SIGMA FACTOR RPOD"/>
    <property type="match status" value="1"/>
</dbReference>
<dbReference type="Proteomes" id="UP000250416">
    <property type="component" value="Unassembled WGS sequence"/>
</dbReference>
<dbReference type="PROSITE" id="PS00716">
    <property type="entry name" value="SIGMA70_2"/>
    <property type="match status" value="1"/>
</dbReference>
<dbReference type="Pfam" id="PF00140">
    <property type="entry name" value="Sigma70_r1_2"/>
    <property type="match status" value="1"/>
</dbReference>
<gene>
    <name evidence="10" type="primary">rpoD_3</name>
    <name evidence="10" type="ORF">NCTC10661_02451</name>
</gene>
<dbReference type="NCBIfam" id="TIGR02937">
    <property type="entry name" value="sigma70-ECF"/>
    <property type="match status" value="1"/>
</dbReference>
<evidence type="ECO:0000259" key="8">
    <source>
        <dbReference type="PROSITE" id="PS00715"/>
    </source>
</evidence>
<evidence type="ECO:0000256" key="6">
    <source>
        <dbReference type="RuleBase" id="RU362124"/>
    </source>
</evidence>
<dbReference type="InterPro" id="IPR007127">
    <property type="entry name" value="RNA_pol_sigma_70_r1_1"/>
</dbReference>
<dbReference type="InterPro" id="IPR007624">
    <property type="entry name" value="RNA_pol_sigma70_r3"/>
</dbReference>
<reference evidence="10 11" key="1">
    <citation type="submission" date="2018-06" db="EMBL/GenBank/DDBJ databases">
        <authorList>
            <consortium name="Pathogen Informatics"/>
            <person name="Doyle S."/>
        </authorList>
    </citation>
    <scope>NUCLEOTIDE SEQUENCE [LARGE SCALE GENOMIC DNA]</scope>
    <source>
        <strain evidence="10 11">NCTC10661</strain>
    </source>
</reference>
<dbReference type="SUPFAM" id="SSF88659">
    <property type="entry name" value="Sigma3 and sigma4 domains of RNA polymerase sigma factors"/>
    <property type="match status" value="2"/>
</dbReference>
<dbReference type="SUPFAM" id="SSF88946">
    <property type="entry name" value="Sigma2 domain of RNA polymerase sigma factors"/>
    <property type="match status" value="1"/>
</dbReference>
<dbReference type="Pfam" id="PF04546">
    <property type="entry name" value="Sigma70_ner"/>
    <property type="match status" value="1"/>
</dbReference>
<dbReference type="Gene3D" id="1.10.220.120">
    <property type="entry name" value="Sigma-70 factor, region 1.1"/>
    <property type="match status" value="1"/>
</dbReference>
<dbReference type="PANTHER" id="PTHR30603">
    <property type="entry name" value="RNA POLYMERASE SIGMA FACTOR RPO"/>
    <property type="match status" value="1"/>
</dbReference>
<evidence type="ECO:0000313" key="11">
    <source>
        <dbReference type="Proteomes" id="UP000250416"/>
    </source>
</evidence>
<dbReference type="InterPro" id="IPR013325">
    <property type="entry name" value="RNA_pol_sigma_r2"/>
</dbReference>
<evidence type="ECO:0000313" key="10">
    <source>
        <dbReference type="EMBL" id="SPV18126.1"/>
    </source>
</evidence>
<dbReference type="FunFam" id="1.10.601.10:FF:000001">
    <property type="entry name" value="RNA polymerase sigma factor SigA"/>
    <property type="match status" value="1"/>
</dbReference>
<dbReference type="InterPro" id="IPR014284">
    <property type="entry name" value="RNA_pol_sigma-70_dom"/>
</dbReference>
<dbReference type="InterPro" id="IPR013324">
    <property type="entry name" value="RNA_pol_sigma_r3/r4-like"/>
</dbReference>
<comment type="similarity">
    <text evidence="1 6">Belongs to the sigma-70 factor family.</text>
</comment>
<dbReference type="InterPro" id="IPR050239">
    <property type="entry name" value="Sigma-70_RNA_pol_init_factors"/>
</dbReference>
<dbReference type="InterPro" id="IPR007631">
    <property type="entry name" value="RNA_pol_sigma_70_non-ess"/>
</dbReference>
<dbReference type="InterPro" id="IPR007630">
    <property type="entry name" value="RNA_pol_sigma70_r4"/>
</dbReference>
<dbReference type="InterPro" id="IPR036388">
    <property type="entry name" value="WH-like_DNA-bd_sf"/>
</dbReference>
<dbReference type="AlphaFoldDB" id="A0AAE8NDB3"/>
<dbReference type="Pfam" id="PF04542">
    <property type="entry name" value="Sigma70_r2"/>
    <property type="match status" value="1"/>
</dbReference>
<evidence type="ECO:0000256" key="4">
    <source>
        <dbReference type="ARBA" id="ARBA00023125"/>
    </source>
</evidence>
<feature type="domain" description="RNA polymerase sigma-70" evidence="9">
    <location>
        <begin position="596"/>
        <end position="622"/>
    </location>
</feature>
<evidence type="ECO:0000256" key="7">
    <source>
        <dbReference type="SAM" id="MobiDB-lite"/>
    </source>
</evidence>
<dbReference type="GO" id="GO:0016987">
    <property type="term" value="F:sigma factor activity"/>
    <property type="evidence" value="ECO:0007669"/>
    <property type="project" value="UniProtKB-KW"/>
</dbReference>
<dbReference type="GO" id="GO:0003677">
    <property type="term" value="F:DNA binding"/>
    <property type="evidence" value="ECO:0007669"/>
    <property type="project" value="UniProtKB-KW"/>
</dbReference>
<accession>A0AAE8NDB3</accession>
<dbReference type="InterPro" id="IPR042189">
    <property type="entry name" value="RNA_pol_sigma_70_r1_1_sf"/>
</dbReference>
<dbReference type="GO" id="GO:0006352">
    <property type="term" value="P:DNA-templated transcription initiation"/>
    <property type="evidence" value="ECO:0007669"/>
    <property type="project" value="InterPro"/>
</dbReference>
<evidence type="ECO:0000256" key="2">
    <source>
        <dbReference type="ARBA" id="ARBA00023015"/>
    </source>
</evidence>
<keyword evidence="4 6" id="KW-0238">DNA-binding</keyword>
<dbReference type="EMBL" id="UARD01000012">
    <property type="protein sequence ID" value="SPV18126.1"/>
    <property type="molecule type" value="Genomic_DNA"/>
</dbReference>
<dbReference type="Pfam" id="PF03979">
    <property type="entry name" value="Sigma70_r1_1"/>
    <property type="match status" value="1"/>
</dbReference>
<keyword evidence="2 6" id="KW-0805">Transcription regulation</keyword>
<feature type="domain" description="RNA polymerase sigma-70" evidence="8">
    <location>
        <begin position="427"/>
        <end position="440"/>
    </location>
</feature>
<dbReference type="Gene3D" id="1.10.10.10">
    <property type="entry name" value="Winged helix-like DNA-binding domain superfamily/Winged helix DNA-binding domain"/>
    <property type="match status" value="2"/>
</dbReference>
<dbReference type="CDD" id="cd06171">
    <property type="entry name" value="Sigma70_r4"/>
    <property type="match status" value="1"/>
</dbReference>
<dbReference type="PROSITE" id="PS00715">
    <property type="entry name" value="SIGMA70_1"/>
    <property type="match status" value="1"/>
</dbReference>
<dbReference type="PRINTS" id="PR00046">
    <property type="entry name" value="SIGMA70FCT"/>
</dbReference>
<comment type="caution">
    <text evidence="10">The sequence shown here is derived from an EMBL/GenBank/DDBJ whole genome shotgun (WGS) entry which is preliminary data.</text>
</comment>
<evidence type="ECO:0000256" key="5">
    <source>
        <dbReference type="ARBA" id="ARBA00023163"/>
    </source>
</evidence>
<dbReference type="Pfam" id="PF04545">
    <property type="entry name" value="Sigma70_r4"/>
    <property type="match status" value="1"/>
</dbReference>
<dbReference type="Gene3D" id="1.10.601.10">
    <property type="entry name" value="RNA Polymerase Primary Sigma Factor"/>
    <property type="match status" value="1"/>
</dbReference>
<keyword evidence="5 6" id="KW-0804">Transcription</keyword>
<dbReference type="InterPro" id="IPR007627">
    <property type="entry name" value="RNA_pol_sigma70_r2"/>
</dbReference>
<name>A0AAE8NDB3_BURCE</name>
<evidence type="ECO:0000256" key="3">
    <source>
        <dbReference type="ARBA" id="ARBA00023082"/>
    </source>
</evidence>